<dbReference type="Pfam" id="PF14015">
    <property type="entry name" value="DUF4231"/>
    <property type="match status" value="1"/>
</dbReference>
<dbReference type="NCBIfam" id="NF033634">
    <property type="entry name" value="SLATT_1"/>
    <property type="match status" value="1"/>
</dbReference>
<organism evidence="2 3">
    <name type="scientific">Tenacibaculum platacis</name>
    <dbReference type="NCBI Taxonomy" id="3137852"/>
    <lineage>
        <taxon>Bacteria</taxon>
        <taxon>Pseudomonadati</taxon>
        <taxon>Bacteroidota</taxon>
        <taxon>Flavobacteriia</taxon>
        <taxon>Flavobacteriales</taxon>
        <taxon>Flavobacteriaceae</taxon>
        <taxon>Tenacibaculum</taxon>
    </lineage>
</organism>
<keyword evidence="3" id="KW-1185">Reference proteome</keyword>
<name>A0ABP1EDN2_9FLAO</name>
<protein>
    <recommendedName>
        <fullName evidence="4">SMODS and SLOG-associating 2TM effector domain-containing protein</fullName>
    </recommendedName>
</protein>
<dbReference type="InterPro" id="IPR025325">
    <property type="entry name" value="DUF4231"/>
</dbReference>
<sequence>MSQNNSNFEILQDEIQKMIDYSSRKSSKNKRKSFYIYISVAISSALITFLVAIGDDFPVWKEVIKMLTLFFSALSTILAAWDGFYNHKELWVIYGETRHYLKELYLKTRLASESDKNNPEYVNKLHKEYQSIVSKGNFKWKELRMDDND</sequence>
<accession>A0ABP1EDN2</accession>
<reference evidence="2 3" key="1">
    <citation type="submission" date="2024-05" db="EMBL/GenBank/DDBJ databases">
        <authorList>
            <person name="Duchaud E."/>
        </authorList>
    </citation>
    <scope>NUCLEOTIDE SEQUENCE [LARGE SCALE GENOMIC DNA]</scope>
    <source>
        <strain evidence="2">Ena-SAMPLE-TAB-13-05-2024-13:56:06:370-140302</strain>
    </source>
</reference>
<comment type="caution">
    <text evidence="2">The sequence shown here is derived from an EMBL/GenBank/DDBJ whole genome shotgun (WGS) entry which is preliminary data.</text>
</comment>
<gene>
    <name evidence="2" type="ORF">T190607A01A_10300</name>
</gene>
<evidence type="ECO:0008006" key="4">
    <source>
        <dbReference type="Google" id="ProtNLM"/>
    </source>
</evidence>
<evidence type="ECO:0000256" key="1">
    <source>
        <dbReference type="SAM" id="Phobius"/>
    </source>
</evidence>
<evidence type="ECO:0000313" key="2">
    <source>
        <dbReference type="EMBL" id="CAL2076081.1"/>
    </source>
</evidence>
<dbReference type="RefSeq" id="WP_348709823.1">
    <property type="nucleotide sequence ID" value="NZ_CAXIXW010000011.1"/>
</dbReference>
<dbReference type="Proteomes" id="UP001497416">
    <property type="component" value="Unassembled WGS sequence"/>
</dbReference>
<keyword evidence="1" id="KW-0472">Membrane</keyword>
<feature type="transmembrane region" description="Helical" evidence="1">
    <location>
        <begin position="34"/>
        <end position="54"/>
    </location>
</feature>
<evidence type="ECO:0000313" key="3">
    <source>
        <dbReference type="Proteomes" id="UP001497416"/>
    </source>
</evidence>
<keyword evidence="1" id="KW-1133">Transmembrane helix</keyword>
<feature type="transmembrane region" description="Helical" evidence="1">
    <location>
        <begin position="66"/>
        <end position="85"/>
    </location>
</feature>
<keyword evidence="1" id="KW-0812">Transmembrane</keyword>
<dbReference type="EMBL" id="CAXIXY010000003">
    <property type="protein sequence ID" value="CAL2076081.1"/>
    <property type="molecule type" value="Genomic_DNA"/>
</dbReference>
<proteinExistence type="predicted"/>